<keyword evidence="1" id="KW-1185">Reference proteome</keyword>
<dbReference type="Proteomes" id="UP000492821">
    <property type="component" value="Unassembled WGS sequence"/>
</dbReference>
<reference evidence="1" key="1">
    <citation type="journal article" date="2013" name="Genetics">
        <title>The draft genome and transcriptome of Panagrellus redivivus are shaped by the harsh demands of a free-living lifestyle.</title>
        <authorList>
            <person name="Srinivasan J."/>
            <person name="Dillman A.R."/>
            <person name="Macchietto M.G."/>
            <person name="Heikkinen L."/>
            <person name="Lakso M."/>
            <person name="Fracchia K.M."/>
            <person name="Antoshechkin I."/>
            <person name="Mortazavi A."/>
            <person name="Wong G."/>
            <person name="Sternberg P.W."/>
        </authorList>
    </citation>
    <scope>NUCLEOTIDE SEQUENCE [LARGE SCALE GENOMIC DNA]</scope>
    <source>
        <strain evidence="1">MT8872</strain>
    </source>
</reference>
<evidence type="ECO:0000313" key="2">
    <source>
        <dbReference type="WBParaSite" id="Pan_g15518.t1"/>
    </source>
</evidence>
<proteinExistence type="predicted"/>
<name>A0A7E4V1R2_PANRE</name>
<accession>A0A7E4V1R2</accession>
<reference evidence="2" key="2">
    <citation type="submission" date="2020-10" db="UniProtKB">
        <authorList>
            <consortium name="WormBaseParasite"/>
        </authorList>
    </citation>
    <scope>IDENTIFICATION</scope>
</reference>
<sequence length="87" mass="9719">MARLLSVPVARHVLQYFIDLRSSCFFALQSFDHFADLSLHHLMQLAPLVLQCHFVIFDLAAAYCIDSTAEAVDTDDCLGECVRSKSA</sequence>
<protein>
    <submittedName>
        <fullName evidence="2">Secreted protein</fullName>
    </submittedName>
</protein>
<dbReference type="AlphaFoldDB" id="A0A7E4V1R2"/>
<dbReference type="WBParaSite" id="Pan_g15518.t1">
    <property type="protein sequence ID" value="Pan_g15518.t1"/>
    <property type="gene ID" value="Pan_g15518"/>
</dbReference>
<organism evidence="1 2">
    <name type="scientific">Panagrellus redivivus</name>
    <name type="common">Microworm</name>
    <dbReference type="NCBI Taxonomy" id="6233"/>
    <lineage>
        <taxon>Eukaryota</taxon>
        <taxon>Metazoa</taxon>
        <taxon>Ecdysozoa</taxon>
        <taxon>Nematoda</taxon>
        <taxon>Chromadorea</taxon>
        <taxon>Rhabditida</taxon>
        <taxon>Tylenchina</taxon>
        <taxon>Panagrolaimomorpha</taxon>
        <taxon>Panagrolaimoidea</taxon>
        <taxon>Panagrolaimidae</taxon>
        <taxon>Panagrellus</taxon>
    </lineage>
</organism>
<evidence type="ECO:0000313" key="1">
    <source>
        <dbReference type="Proteomes" id="UP000492821"/>
    </source>
</evidence>